<evidence type="ECO:0000256" key="4">
    <source>
        <dbReference type="ARBA" id="ARBA00022723"/>
    </source>
</evidence>
<dbReference type="AlphaFoldDB" id="A0AAW1NTW8"/>
<evidence type="ECO:0000259" key="10">
    <source>
        <dbReference type="PROSITE" id="PS51706"/>
    </source>
</evidence>
<gene>
    <name evidence="11" type="ORF">WJX73_008261</name>
</gene>
<evidence type="ECO:0000256" key="7">
    <source>
        <dbReference type="ARBA" id="ARBA00023134"/>
    </source>
</evidence>
<dbReference type="Gene3D" id="3.40.50.300">
    <property type="entry name" value="P-loop containing nucleotide triphosphate hydrolases"/>
    <property type="match status" value="1"/>
</dbReference>
<dbReference type="InterPro" id="IPR027417">
    <property type="entry name" value="P-loop_NTPase"/>
</dbReference>
<evidence type="ECO:0000313" key="11">
    <source>
        <dbReference type="EMBL" id="KAK9792467.1"/>
    </source>
</evidence>
<dbReference type="PANTHER" id="PTHR11649">
    <property type="entry name" value="MSS1/TRME-RELATED GTP-BINDING PROTEIN"/>
    <property type="match status" value="1"/>
</dbReference>
<dbReference type="HAMAP" id="MF_00321">
    <property type="entry name" value="GTPase_EngB"/>
    <property type="match status" value="1"/>
</dbReference>
<evidence type="ECO:0000313" key="12">
    <source>
        <dbReference type="Proteomes" id="UP001465755"/>
    </source>
</evidence>
<evidence type="ECO:0000256" key="2">
    <source>
        <dbReference type="ARBA" id="ARBA00009638"/>
    </source>
</evidence>
<evidence type="ECO:0000256" key="9">
    <source>
        <dbReference type="ARBA" id="ARBA00023306"/>
    </source>
</evidence>
<keyword evidence="6" id="KW-0460">Magnesium</keyword>
<reference evidence="11 12" key="1">
    <citation type="journal article" date="2024" name="Nat. Commun.">
        <title>Phylogenomics reveals the evolutionary origins of lichenization in chlorophyte algae.</title>
        <authorList>
            <person name="Puginier C."/>
            <person name="Libourel C."/>
            <person name="Otte J."/>
            <person name="Skaloud P."/>
            <person name="Haon M."/>
            <person name="Grisel S."/>
            <person name="Petersen M."/>
            <person name="Berrin J.G."/>
            <person name="Delaux P.M."/>
            <person name="Dal Grande F."/>
            <person name="Keller J."/>
        </authorList>
    </citation>
    <scope>NUCLEOTIDE SEQUENCE [LARGE SCALE GENOMIC DNA]</scope>
    <source>
        <strain evidence="11 12">SAG 2036</strain>
    </source>
</reference>
<accession>A0AAW1NTW8</accession>
<dbReference type="SUPFAM" id="SSF52540">
    <property type="entry name" value="P-loop containing nucleoside triphosphate hydrolases"/>
    <property type="match status" value="1"/>
</dbReference>
<dbReference type="InterPro" id="IPR019987">
    <property type="entry name" value="GTP-bd_ribosome_bio_YsxC"/>
</dbReference>
<evidence type="ECO:0000256" key="3">
    <source>
        <dbReference type="ARBA" id="ARBA00022618"/>
    </source>
</evidence>
<name>A0AAW1NTW8_9CHLO</name>
<keyword evidence="3" id="KW-0132">Cell division</keyword>
<comment type="cofactor">
    <cofactor evidence="1">
        <name>Mg(2+)</name>
        <dbReference type="ChEBI" id="CHEBI:18420"/>
    </cofactor>
</comment>
<keyword evidence="4" id="KW-0479">Metal-binding</keyword>
<dbReference type="GO" id="GO:0005525">
    <property type="term" value="F:GTP binding"/>
    <property type="evidence" value="ECO:0007669"/>
    <property type="project" value="UniProtKB-KW"/>
</dbReference>
<keyword evidence="7" id="KW-0342">GTP-binding</keyword>
<evidence type="ECO:0000256" key="1">
    <source>
        <dbReference type="ARBA" id="ARBA00001946"/>
    </source>
</evidence>
<comment type="similarity">
    <text evidence="2">Belongs to the TRAFAC class TrmE-Era-EngA-EngB-Septin-like GTPase superfamily. EngB GTPase family.</text>
</comment>
<keyword evidence="5" id="KW-0547">Nucleotide-binding</keyword>
<keyword evidence="12" id="KW-1185">Reference proteome</keyword>
<sequence>MQKGGAFDELRGQLSDHIRNDAALKRKVKEITTIELKRLPRGEKRSKKELFNALHDRLETLIMDHTTQAAERILESEDTELGTPRHTTLTRPEATLEPRATGTDLGNGLHDAPRATHARVKTAEYVSSAVTLAQCPKARWPEFAVIGRSNVGKSSLINMLTGRKALALTSKTPGKTQCIIHFLINNSWYLVDLPGYGYAARAKTKRLQWNAFTKDYFINRETLALVLLLVDASVPVQDLDLQCASWLADSQVPFSLVFTKTDKRKKKCPSPAENMAAFQTALLKSYEQLPVCLQTSAERDTGRQDVLNHIAQMRALNKEDL</sequence>
<comment type="caution">
    <text evidence="11">The sequence shown here is derived from an EMBL/GenBank/DDBJ whole genome shotgun (WGS) entry which is preliminary data.</text>
</comment>
<dbReference type="GO" id="GO:0046872">
    <property type="term" value="F:metal ion binding"/>
    <property type="evidence" value="ECO:0007669"/>
    <property type="project" value="UniProtKB-KW"/>
</dbReference>
<dbReference type="PANTHER" id="PTHR11649:SF13">
    <property type="entry name" value="ENGB-TYPE G DOMAIN-CONTAINING PROTEIN"/>
    <property type="match status" value="1"/>
</dbReference>
<dbReference type="InterPro" id="IPR030393">
    <property type="entry name" value="G_ENGB_dom"/>
</dbReference>
<dbReference type="Pfam" id="PF01926">
    <property type="entry name" value="MMR_HSR1"/>
    <property type="match status" value="1"/>
</dbReference>
<dbReference type="Proteomes" id="UP001465755">
    <property type="component" value="Unassembled WGS sequence"/>
</dbReference>
<keyword evidence="8" id="KW-0717">Septation</keyword>
<organism evidence="11 12">
    <name type="scientific">Symbiochloris irregularis</name>
    <dbReference type="NCBI Taxonomy" id="706552"/>
    <lineage>
        <taxon>Eukaryota</taxon>
        <taxon>Viridiplantae</taxon>
        <taxon>Chlorophyta</taxon>
        <taxon>core chlorophytes</taxon>
        <taxon>Trebouxiophyceae</taxon>
        <taxon>Trebouxiales</taxon>
        <taxon>Trebouxiaceae</taxon>
        <taxon>Symbiochloris</taxon>
    </lineage>
</organism>
<dbReference type="GO" id="GO:0051301">
    <property type="term" value="P:cell division"/>
    <property type="evidence" value="ECO:0007669"/>
    <property type="project" value="UniProtKB-KW"/>
</dbReference>
<dbReference type="InterPro" id="IPR006073">
    <property type="entry name" value="GTP-bd"/>
</dbReference>
<evidence type="ECO:0000256" key="8">
    <source>
        <dbReference type="ARBA" id="ARBA00023210"/>
    </source>
</evidence>
<dbReference type="PROSITE" id="PS51706">
    <property type="entry name" value="G_ENGB"/>
    <property type="match status" value="1"/>
</dbReference>
<keyword evidence="9" id="KW-0131">Cell cycle</keyword>
<feature type="domain" description="EngB-type G" evidence="10">
    <location>
        <begin position="139"/>
        <end position="316"/>
    </location>
</feature>
<proteinExistence type="inferred from homology"/>
<dbReference type="NCBIfam" id="TIGR03598">
    <property type="entry name" value="GTPase_YsxC"/>
    <property type="match status" value="1"/>
</dbReference>
<dbReference type="EMBL" id="JALJOQ010000164">
    <property type="protein sequence ID" value="KAK9792467.1"/>
    <property type="molecule type" value="Genomic_DNA"/>
</dbReference>
<protein>
    <recommendedName>
        <fullName evidence="10">EngB-type G domain-containing protein</fullName>
    </recommendedName>
</protein>
<dbReference type="CDD" id="cd01876">
    <property type="entry name" value="YihA_EngB"/>
    <property type="match status" value="1"/>
</dbReference>
<evidence type="ECO:0000256" key="5">
    <source>
        <dbReference type="ARBA" id="ARBA00022741"/>
    </source>
</evidence>
<evidence type="ECO:0000256" key="6">
    <source>
        <dbReference type="ARBA" id="ARBA00022842"/>
    </source>
</evidence>